<accession>A0A224YHM0</accession>
<protein>
    <submittedName>
        <fullName evidence="2">Uncharacterized protein</fullName>
    </submittedName>
</protein>
<evidence type="ECO:0000256" key="1">
    <source>
        <dbReference type="SAM" id="Phobius"/>
    </source>
</evidence>
<dbReference type="EMBL" id="GFPF01002166">
    <property type="protein sequence ID" value="MAA13312.1"/>
    <property type="molecule type" value="Transcribed_RNA"/>
</dbReference>
<evidence type="ECO:0000313" key="2">
    <source>
        <dbReference type="EMBL" id="MAA13312.1"/>
    </source>
</evidence>
<feature type="transmembrane region" description="Helical" evidence="1">
    <location>
        <begin position="35"/>
        <end position="53"/>
    </location>
</feature>
<proteinExistence type="predicted"/>
<keyword evidence="1" id="KW-0812">Transmembrane</keyword>
<dbReference type="AlphaFoldDB" id="A0A224YHM0"/>
<feature type="transmembrane region" description="Helical" evidence="1">
    <location>
        <begin position="65"/>
        <end position="85"/>
    </location>
</feature>
<name>A0A224YHM0_9ACAR</name>
<sequence>MVHETEEQTYDVSRAEVMSSSLAASQGRRQSQHRWPFALAMTWTWFTILLCPSRHTGLLHDPPPAFPGPVLSFLLVLSGIFGSGTSHHHVKKADRSPA</sequence>
<keyword evidence="1" id="KW-1133">Transmembrane helix</keyword>
<keyword evidence="1" id="KW-0472">Membrane</keyword>
<organism evidence="2">
    <name type="scientific">Rhipicephalus zambeziensis</name>
    <dbReference type="NCBI Taxonomy" id="60191"/>
    <lineage>
        <taxon>Eukaryota</taxon>
        <taxon>Metazoa</taxon>
        <taxon>Ecdysozoa</taxon>
        <taxon>Arthropoda</taxon>
        <taxon>Chelicerata</taxon>
        <taxon>Arachnida</taxon>
        <taxon>Acari</taxon>
        <taxon>Parasitiformes</taxon>
        <taxon>Ixodida</taxon>
        <taxon>Ixodoidea</taxon>
        <taxon>Ixodidae</taxon>
        <taxon>Rhipicephalinae</taxon>
        <taxon>Rhipicephalus</taxon>
        <taxon>Rhipicephalus</taxon>
    </lineage>
</organism>
<reference evidence="2" key="1">
    <citation type="journal article" date="2017" name="Parasit. Vectors">
        <title>Sialotranscriptomics of Rhipicephalus zambeziensis reveals intricate expression profiles of secretory proteins and suggests tight temporal transcriptional regulation during blood-feeding.</title>
        <authorList>
            <person name="de Castro M.H."/>
            <person name="de Klerk D."/>
            <person name="Pienaar R."/>
            <person name="Rees D.J.G."/>
            <person name="Mans B.J."/>
        </authorList>
    </citation>
    <scope>NUCLEOTIDE SEQUENCE</scope>
    <source>
        <tissue evidence="2">Salivary glands</tissue>
    </source>
</reference>